<name>A0A1Y5PMG8_9SPHN</name>
<dbReference type="InterPro" id="IPR020449">
    <property type="entry name" value="Tscrpt_reg_AraC-type_HTH"/>
</dbReference>
<gene>
    <name evidence="5" type="ORF">SPPYR_0040</name>
</gene>
<dbReference type="AlphaFoldDB" id="A0A1Y5PMG8"/>
<evidence type="ECO:0000313" key="5">
    <source>
        <dbReference type="EMBL" id="SBV31160.1"/>
    </source>
</evidence>
<dbReference type="PRINTS" id="PR00032">
    <property type="entry name" value="HTHARAC"/>
</dbReference>
<dbReference type="Pfam" id="PF12833">
    <property type="entry name" value="HTH_18"/>
    <property type="match status" value="1"/>
</dbReference>
<dbReference type="GO" id="GO:0043565">
    <property type="term" value="F:sequence-specific DNA binding"/>
    <property type="evidence" value="ECO:0007669"/>
    <property type="project" value="InterPro"/>
</dbReference>
<proteinExistence type="predicted"/>
<keyword evidence="3" id="KW-0804">Transcription</keyword>
<dbReference type="PROSITE" id="PS00041">
    <property type="entry name" value="HTH_ARAC_FAMILY_1"/>
    <property type="match status" value="1"/>
</dbReference>
<dbReference type="InterPro" id="IPR018060">
    <property type="entry name" value="HTH_AraC"/>
</dbReference>
<keyword evidence="2" id="KW-0238">DNA-binding</keyword>
<dbReference type="SUPFAM" id="SSF46689">
    <property type="entry name" value="Homeodomain-like"/>
    <property type="match status" value="2"/>
</dbReference>
<evidence type="ECO:0000256" key="1">
    <source>
        <dbReference type="ARBA" id="ARBA00023015"/>
    </source>
</evidence>
<evidence type="ECO:0000256" key="3">
    <source>
        <dbReference type="ARBA" id="ARBA00023163"/>
    </source>
</evidence>
<dbReference type="KEGG" id="sphu:SPPYR_0040"/>
<dbReference type="PANTHER" id="PTHR46796">
    <property type="entry name" value="HTH-TYPE TRANSCRIPTIONAL ACTIVATOR RHAS-RELATED"/>
    <property type="match status" value="1"/>
</dbReference>
<dbReference type="InterPro" id="IPR050204">
    <property type="entry name" value="AraC_XylS_family_regulators"/>
</dbReference>
<keyword evidence="1" id="KW-0805">Transcription regulation</keyword>
<sequence length="286" mass="31086">MSGTATVWDGIRPRSARDVVARHRARLGRLGVLAATENLAAPTDWAFEEDHHVVVVHLGGRLDRMECEFSVGPSGPARPARGDVWMIPAACRYAALAQGKRAEFVELSVPTALLADAPLAARVKHRDDFLFGAAARLAELVRGPDDDLARMASQAAGGAIERHLRERYGHQGRAARRGALSASDRNRLAEAIRGQLDAEHSLAGLAALVGMDVRRFTEAFRDAFGLSPWQYVMRARLDEAARRLWHGAEPVTEVALATGFASPSHFATAFARRFGVPPSRYRAGAR</sequence>
<organism evidence="5">
    <name type="scientific">uncultured Sphingopyxis sp</name>
    <dbReference type="NCBI Taxonomy" id="310581"/>
    <lineage>
        <taxon>Bacteria</taxon>
        <taxon>Pseudomonadati</taxon>
        <taxon>Pseudomonadota</taxon>
        <taxon>Alphaproteobacteria</taxon>
        <taxon>Sphingomonadales</taxon>
        <taxon>Sphingomonadaceae</taxon>
        <taxon>Sphingopyxis</taxon>
        <taxon>environmental samples</taxon>
    </lineage>
</organism>
<accession>A0A1Y5PMG8</accession>
<dbReference type="InterPro" id="IPR018062">
    <property type="entry name" value="HTH_AraC-typ_CS"/>
</dbReference>
<feature type="domain" description="HTH araC/xylS-type" evidence="4">
    <location>
        <begin position="186"/>
        <end position="284"/>
    </location>
</feature>
<dbReference type="Gene3D" id="1.10.10.60">
    <property type="entry name" value="Homeodomain-like"/>
    <property type="match status" value="2"/>
</dbReference>
<dbReference type="RefSeq" id="WP_295322370.1">
    <property type="nucleotide sequence ID" value="NZ_LT598653.1"/>
</dbReference>
<dbReference type="SMART" id="SM00342">
    <property type="entry name" value="HTH_ARAC"/>
    <property type="match status" value="1"/>
</dbReference>
<evidence type="ECO:0000259" key="4">
    <source>
        <dbReference type="PROSITE" id="PS01124"/>
    </source>
</evidence>
<dbReference type="PROSITE" id="PS01124">
    <property type="entry name" value="HTH_ARAC_FAMILY_2"/>
    <property type="match status" value="1"/>
</dbReference>
<dbReference type="EMBL" id="LT598653">
    <property type="protein sequence ID" value="SBV31160.1"/>
    <property type="molecule type" value="Genomic_DNA"/>
</dbReference>
<reference evidence="5" key="1">
    <citation type="submission" date="2016-03" db="EMBL/GenBank/DDBJ databases">
        <authorList>
            <person name="Ploux O."/>
        </authorList>
    </citation>
    <scope>NUCLEOTIDE SEQUENCE</scope>
    <source>
        <strain evidence="5">UC10</strain>
    </source>
</reference>
<evidence type="ECO:0000256" key="2">
    <source>
        <dbReference type="ARBA" id="ARBA00023125"/>
    </source>
</evidence>
<dbReference type="GO" id="GO:0003700">
    <property type="term" value="F:DNA-binding transcription factor activity"/>
    <property type="evidence" value="ECO:0007669"/>
    <property type="project" value="InterPro"/>
</dbReference>
<dbReference type="InterPro" id="IPR009057">
    <property type="entry name" value="Homeodomain-like_sf"/>
</dbReference>
<protein>
    <submittedName>
        <fullName evidence="5">AraC family transcriptional regulator</fullName>
    </submittedName>
</protein>
<dbReference type="PANTHER" id="PTHR46796:SF6">
    <property type="entry name" value="ARAC SUBFAMILY"/>
    <property type="match status" value="1"/>
</dbReference>